<evidence type="ECO:0000313" key="10">
    <source>
        <dbReference type="Proteomes" id="UP000549394"/>
    </source>
</evidence>
<dbReference type="InterPro" id="IPR036236">
    <property type="entry name" value="Znf_C2H2_sf"/>
</dbReference>
<evidence type="ECO:0000256" key="3">
    <source>
        <dbReference type="ARBA" id="ARBA00022737"/>
    </source>
</evidence>
<keyword evidence="3" id="KW-0677">Repeat</keyword>
<evidence type="ECO:0000313" key="9">
    <source>
        <dbReference type="EMBL" id="CAD5115878.1"/>
    </source>
</evidence>
<accession>A0A7I8VJI7</accession>
<sequence length="264" mass="30572">MEKEDFLYDVSAKLSPKSIECLCSTTTPEVAIVVIKEQTGMNIEVIDDEWIANGTLNQIILLHSLLKQMSTEMIDVKPKEEAVPLANVTVEELPLTQKSMHSCDRCPYSTKRKEHLKRHMQTVHFGVRKFLCPECGKKFKRNDALQDHLATHDQETKKFFCCHCEQRFRRKHHLDDHMRGRHSNKRQYLCEECGVTFKTRGTQRRHQITVHNSESIFKCTICNKGLSSKYALARHVKVHEDDGKGLDHSQDLLLTVDSHTEFIT</sequence>
<dbReference type="EMBL" id="CAJFCJ010000006">
    <property type="protein sequence ID" value="CAD5115878.1"/>
    <property type="molecule type" value="Genomic_DNA"/>
</dbReference>
<feature type="domain" description="C2H2-type" evidence="8">
    <location>
        <begin position="217"/>
        <end position="244"/>
    </location>
</feature>
<organism evidence="9 10">
    <name type="scientific">Dimorphilus gyrociliatus</name>
    <dbReference type="NCBI Taxonomy" id="2664684"/>
    <lineage>
        <taxon>Eukaryota</taxon>
        <taxon>Metazoa</taxon>
        <taxon>Spiralia</taxon>
        <taxon>Lophotrochozoa</taxon>
        <taxon>Annelida</taxon>
        <taxon>Polychaeta</taxon>
        <taxon>Polychaeta incertae sedis</taxon>
        <taxon>Dinophilidae</taxon>
        <taxon>Dimorphilus</taxon>
    </lineage>
</organism>
<dbReference type="Proteomes" id="UP000549394">
    <property type="component" value="Unassembled WGS sequence"/>
</dbReference>
<dbReference type="InterPro" id="IPR013087">
    <property type="entry name" value="Znf_C2H2_type"/>
</dbReference>
<name>A0A7I8VJI7_9ANNE</name>
<evidence type="ECO:0000259" key="8">
    <source>
        <dbReference type="PROSITE" id="PS50157"/>
    </source>
</evidence>
<evidence type="ECO:0000256" key="4">
    <source>
        <dbReference type="ARBA" id="ARBA00022771"/>
    </source>
</evidence>
<keyword evidence="2" id="KW-0479">Metal-binding</keyword>
<dbReference type="PROSITE" id="PS50157">
    <property type="entry name" value="ZINC_FINGER_C2H2_2"/>
    <property type="match status" value="5"/>
</dbReference>
<keyword evidence="10" id="KW-1185">Reference proteome</keyword>
<dbReference type="SMART" id="SM00355">
    <property type="entry name" value="ZnF_C2H2"/>
    <property type="match status" value="5"/>
</dbReference>
<evidence type="ECO:0000256" key="1">
    <source>
        <dbReference type="ARBA" id="ARBA00004123"/>
    </source>
</evidence>
<feature type="domain" description="C2H2-type" evidence="8">
    <location>
        <begin position="101"/>
        <end position="129"/>
    </location>
</feature>
<keyword evidence="5" id="KW-0862">Zinc</keyword>
<dbReference type="Pfam" id="PF13894">
    <property type="entry name" value="zf-C2H2_4"/>
    <property type="match status" value="1"/>
</dbReference>
<dbReference type="OrthoDB" id="3561125at2759"/>
<comment type="subcellular location">
    <subcellularLocation>
        <location evidence="1">Nucleus</location>
    </subcellularLocation>
</comment>
<feature type="domain" description="C2H2-type" evidence="8">
    <location>
        <begin position="188"/>
        <end position="216"/>
    </location>
</feature>
<evidence type="ECO:0000256" key="5">
    <source>
        <dbReference type="ARBA" id="ARBA00022833"/>
    </source>
</evidence>
<dbReference type="GO" id="GO:0010468">
    <property type="term" value="P:regulation of gene expression"/>
    <property type="evidence" value="ECO:0007669"/>
    <property type="project" value="TreeGrafter"/>
</dbReference>
<dbReference type="InterPro" id="IPR050331">
    <property type="entry name" value="Zinc_finger"/>
</dbReference>
<feature type="domain" description="C2H2-type" evidence="8">
    <location>
        <begin position="159"/>
        <end position="187"/>
    </location>
</feature>
<dbReference type="PANTHER" id="PTHR16515:SF49">
    <property type="entry name" value="GASTRULA ZINC FINGER PROTEIN XLCGF49.1-LIKE-RELATED"/>
    <property type="match status" value="1"/>
</dbReference>
<evidence type="ECO:0000256" key="2">
    <source>
        <dbReference type="ARBA" id="ARBA00022723"/>
    </source>
</evidence>
<keyword evidence="4 7" id="KW-0863">Zinc-finger</keyword>
<reference evidence="9 10" key="1">
    <citation type="submission" date="2020-08" db="EMBL/GenBank/DDBJ databases">
        <authorList>
            <person name="Hejnol A."/>
        </authorList>
    </citation>
    <scope>NUCLEOTIDE SEQUENCE [LARGE SCALE GENOMIC DNA]</scope>
</reference>
<gene>
    <name evidence="9" type="ORF">DGYR_LOCUS4565</name>
</gene>
<dbReference type="PANTHER" id="PTHR16515">
    <property type="entry name" value="PR DOMAIN ZINC FINGER PROTEIN"/>
    <property type="match status" value="1"/>
</dbReference>
<dbReference type="FunFam" id="3.30.160.60:FF:000100">
    <property type="entry name" value="Zinc finger 45-like"/>
    <property type="match status" value="1"/>
</dbReference>
<dbReference type="GO" id="GO:0005634">
    <property type="term" value="C:nucleus"/>
    <property type="evidence" value="ECO:0007669"/>
    <property type="project" value="UniProtKB-SubCell"/>
</dbReference>
<keyword evidence="6" id="KW-0539">Nucleus</keyword>
<dbReference type="GO" id="GO:0008270">
    <property type="term" value="F:zinc ion binding"/>
    <property type="evidence" value="ECO:0007669"/>
    <property type="project" value="UniProtKB-KW"/>
</dbReference>
<dbReference type="Pfam" id="PF00096">
    <property type="entry name" value="zf-C2H2"/>
    <property type="match status" value="3"/>
</dbReference>
<dbReference type="PROSITE" id="PS00028">
    <property type="entry name" value="ZINC_FINGER_C2H2_1"/>
    <property type="match status" value="4"/>
</dbReference>
<evidence type="ECO:0000256" key="6">
    <source>
        <dbReference type="ARBA" id="ARBA00023242"/>
    </source>
</evidence>
<comment type="caution">
    <text evidence="9">The sequence shown here is derived from an EMBL/GenBank/DDBJ whole genome shotgun (WGS) entry which is preliminary data.</text>
</comment>
<dbReference type="AlphaFoldDB" id="A0A7I8VJI7"/>
<dbReference type="Gene3D" id="3.30.160.60">
    <property type="entry name" value="Classic Zinc Finger"/>
    <property type="match status" value="4"/>
</dbReference>
<evidence type="ECO:0000256" key="7">
    <source>
        <dbReference type="PROSITE-ProRule" id="PRU00042"/>
    </source>
</evidence>
<protein>
    <recommendedName>
        <fullName evidence="8">C2H2-type domain-containing protein</fullName>
    </recommendedName>
</protein>
<feature type="domain" description="C2H2-type" evidence="8">
    <location>
        <begin position="130"/>
        <end position="157"/>
    </location>
</feature>
<proteinExistence type="predicted"/>
<dbReference type="SUPFAM" id="SSF57667">
    <property type="entry name" value="beta-beta-alpha zinc fingers"/>
    <property type="match status" value="3"/>
</dbReference>